<dbReference type="Proteomes" id="UP000325313">
    <property type="component" value="Unassembled WGS sequence"/>
</dbReference>
<dbReference type="AlphaFoldDB" id="A0A5B0RMT9"/>
<proteinExistence type="predicted"/>
<dbReference type="EMBL" id="VDEP01000172">
    <property type="protein sequence ID" value="KAA1126395.1"/>
    <property type="molecule type" value="Genomic_DNA"/>
</dbReference>
<reference evidence="2 3" key="1">
    <citation type="submission" date="2019-05" db="EMBL/GenBank/DDBJ databases">
        <title>Emergence of the Ug99 lineage of the wheat stem rust pathogen through somatic hybridization.</title>
        <authorList>
            <person name="Li F."/>
            <person name="Upadhyaya N.M."/>
            <person name="Sperschneider J."/>
            <person name="Matny O."/>
            <person name="Nguyen-Phuc H."/>
            <person name="Mago R."/>
            <person name="Raley C."/>
            <person name="Miller M.E."/>
            <person name="Silverstein K.A.T."/>
            <person name="Henningsen E."/>
            <person name="Hirsch C.D."/>
            <person name="Visser B."/>
            <person name="Pretorius Z.A."/>
            <person name="Steffenson B.J."/>
            <person name="Schwessinger B."/>
            <person name="Dodds P.N."/>
            <person name="Figueroa M."/>
        </authorList>
    </citation>
    <scope>NUCLEOTIDE SEQUENCE [LARGE SCALE GENOMIC DNA]</scope>
    <source>
        <strain evidence="2 3">Ug99</strain>
    </source>
</reference>
<evidence type="ECO:0000313" key="2">
    <source>
        <dbReference type="EMBL" id="KAA1126395.1"/>
    </source>
</evidence>
<feature type="compositionally biased region" description="Polar residues" evidence="1">
    <location>
        <begin position="125"/>
        <end position="135"/>
    </location>
</feature>
<protein>
    <submittedName>
        <fullName evidence="2">Uncharacterized protein</fullName>
    </submittedName>
</protein>
<name>A0A5B0RMT9_PUCGR</name>
<feature type="region of interest" description="Disordered" evidence="1">
    <location>
        <begin position="41"/>
        <end position="135"/>
    </location>
</feature>
<feature type="compositionally biased region" description="Polar residues" evidence="1">
    <location>
        <begin position="85"/>
        <end position="103"/>
    </location>
</feature>
<gene>
    <name evidence="2" type="ORF">PGTUg99_030781</name>
</gene>
<accession>A0A5B0RMT9</accession>
<organism evidence="2 3">
    <name type="scientific">Puccinia graminis f. sp. tritici</name>
    <dbReference type="NCBI Taxonomy" id="56615"/>
    <lineage>
        <taxon>Eukaryota</taxon>
        <taxon>Fungi</taxon>
        <taxon>Dikarya</taxon>
        <taxon>Basidiomycota</taxon>
        <taxon>Pucciniomycotina</taxon>
        <taxon>Pucciniomycetes</taxon>
        <taxon>Pucciniales</taxon>
        <taxon>Pucciniaceae</taxon>
        <taxon>Puccinia</taxon>
    </lineage>
</organism>
<sequence>MQSAFRKLITAVPEDLSKLHNLGAVHTQNWIKNITRHYHKTLPPVPFQTPAQNSTKRTRSSDHTNTPTPSKPPKRIWTSEEHPPIQNQGQAMQLQSDQQPQSDTEPKQKTRSRKQDPYKSAKPGRSTSCPNTSSVSGFGFLKARILAPKHFQNDFKMGLQL</sequence>
<comment type="caution">
    <text evidence="2">The sequence shown here is derived from an EMBL/GenBank/DDBJ whole genome shotgun (WGS) entry which is preliminary data.</text>
</comment>
<evidence type="ECO:0000313" key="3">
    <source>
        <dbReference type="Proteomes" id="UP000325313"/>
    </source>
</evidence>
<evidence type="ECO:0000256" key="1">
    <source>
        <dbReference type="SAM" id="MobiDB-lite"/>
    </source>
</evidence>
<feature type="compositionally biased region" description="Basic and acidic residues" evidence="1">
    <location>
        <begin position="104"/>
        <end position="119"/>
    </location>
</feature>